<proteinExistence type="predicted"/>
<evidence type="ECO:0008006" key="3">
    <source>
        <dbReference type="Google" id="ProtNLM"/>
    </source>
</evidence>
<dbReference type="RefSeq" id="WP_173576760.1">
    <property type="nucleotide sequence ID" value="NZ_WOSX01000008.1"/>
</dbReference>
<dbReference type="InterPro" id="IPR036412">
    <property type="entry name" value="HAD-like_sf"/>
</dbReference>
<evidence type="ECO:0000313" key="1">
    <source>
        <dbReference type="EMBL" id="NHO32241.1"/>
    </source>
</evidence>
<accession>A0ABX0KAK3</accession>
<dbReference type="SUPFAM" id="SSF56784">
    <property type="entry name" value="HAD-like"/>
    <property type="match status" value="1"/>
</dbReference>
<dbReference type="Gene3D" id="3.40.50.1000">
    <property type="entry name" value="HAD superfamily/HAD-like"/>
    <property type="match status" value="1"/>
</dbReference>
<name>A0ABX0KAK3_9PROT</name>
<dbReference type="EMBL" id="WOSW01000008">
    <property type="protein sequence ID" value="NHO32241.1"/>
    <property type="molecule type" value="Genomic_DNA"/>
</dbReference>
<organism evidence="1 2">
    <name type="scientific">Acetobacter fallax</name>
    <dbReference type="NCBI Taxonomy" id="1737473"/>
    <lineage>
        <taxon>Bacteria</taxon>
        <taxon>Pseudomonadati</taxon>
        <taxon>Pseudomonadota</taxon>
        <taxon>Alphaproteobacteria</taxon>
        <taxon>Acetobacterales</taxon>
        <taxon>Acetobacteraceae</taxon>
        <taxon>Acetobacter</taxon>
    </lineage>
</organism>
<sequence length="335" mass="37426">MEIVDTKQSDILKDWSLDRKWLSEFEARLDSIEVVTFDVFDTALTRTLDTPVDVFALIEKRLTDAHGAMFAGYAVKREDAEKTARHKAGACGRREIGFDEILDVLLSENRCFCSFRQVLADTEFEAERDVCFAVPEIKAAVRICIKRGIRVLFVSDMYLPECVIRDLLERVGYAVPDLLVSCETGCVKSDGTQWPVVRTVTGQNSRVLHIGDNEWSDGVKALEAGFEVLIFERARSDHRRGGPLTPDILPFSRLLRATMLSAAPGAGHPDCTVQPPDRTMARLGASWGAIVAGSYVRWIAARARTMGLTHIYFCARDGWLVQRAWQAAGLVSDRK</sequence>
<keyword evidence="2" id="KW-1185">Reference proteome</keyword>
<evidence type="ECO:0000313" key="2">
    <source>
        <dbReference type="Proteomes" id="UP000615326"/>
    </source>
</evidence>
<protein>
    <recommendedName>
        <fullName evidence="3">Haloacid dehalogenase</fullName>
    </recommendedName>
</protein>
<dbReference type="Gene3D" id="1.10.150.400">
    <property type="match status" value="1"/>
</dbReference>
<dbReference type="InterPro" id="IPR023214">
    <property type="entry name" value="HAD_sf"/>
</dbReference>
<gene>
    <name evidence="1" type="ORF">GOB84_06635</name>
</gene>
<dbReference type="Proteomes" id="UP000615326">
    <property type="component" value="Unassembled WGS sequence"/>
</dbReference>
<reference evidence="1 2" key="1">
    <citation type="journal article" date="2020" name="Int. J. Syst. Evol. Microbiol.">
        <title>Novel acetic acid bacteria from cider fermentations: Acetobacter conturbans sp. nov. and Acetobacter fallax sp. nov.</title>
        <authorList>
            <person name="Sombolestani A.S."/>
            <person name="Cleenwerck I."/>
            <person name="Cnockaert M."/>
            <person name="Borremans W."/>
            <person name="Wieme A.D."/>
            <person name="De Vuyst L."/>
            <person name="Vandamme P."/>
        </authorList>
    </citation>
    <scope>NUCLEOTIDE SEQUENCE [LARGE SCALE GENOMIC DNA]</scope>
    <source>
        <strain evidence="1 2">LMG 1637</strain>
    </source>
</reference>
<comment type="caution">
    <text evidence="1">The sequence shown here is derived from an EMBL/GenBank/DDBJ whole genome shotgun (WGS) entry which is preliminary data.</text>
</comment>